<name>A0A1R2CVS0_9CILI</name>
<reference evidence="2 3" key="1">
    <citation type="submission" date="2016-11" db="EMBL/GenBank/DDBJ databases">
        <title>The macronuclear genome of Stentor coeruleus: a giant cell with tiny introns.</title>
        <authorList>
            <person name="Slabodnick M."/>
            <person name="Ruby J.G."/>
            <person name="Reiff S.B."/>
            <person name="Swart E.C."/>
            <person name="Gosai S."/>
            <person name="Prabakaran S."/>
            <person name="Witkowska E."/>
            <person name="Larue G.E."/>
            <person name="Fisher S."/>
            <person name="Freeman R.M."/>
            <person name="Gunawardena J."/>
            <person name="Chu W."/>
            <person name="Stover N.A."/>
            <person name="Gregory B.D."/>
            <person name="Nowacki M."/>
            <person name="Derisi J."/>
            <person name="Roy S.W."/>
            <person name="Marshall W.F."/>
            <person name="Sood P."/>
        </authorList>
    </citation>
    <scope>NUCLEOTIDE SEQUENCE [LARGE SCALE GENOMIC DNA]</scope>
    <source>
        <strain evidence="2">WM001</strain>
    </source>
</reference>
<proteinExistence type="predicted"/>
<evidence type="ECO:0000313" key="2">
    <source>
        <dbReference type="EMBL" id="OMJ93075.1"/>
    </source>
</evidence>
<dbReference type="EMBL" id="MPUH01000049">
    <property type="protein sequence ID" value="OMJ93075.1"/>
    <property type="molecule type" value="Genomic_DNA"/>
</dbReference>
<dbReference type="Proteomes" id="UP000187209">
    <property type="component" value="Unassembled WGS sequence"/>
</dbReference>
<organism evidence="2 3">
    <name type="scientific">Stentor coeruleus</name>
    <dbReference type="NCBI Taxonomy" id="5963"/>
    <lineage>
        <taxon>Eukaryota</taxon>
        <taxon>Sar</taxon>
        <taxon>Alveolata</taxon>
        <taxon>Ciliophora</taxon>
        <taxon>Postciliodesmatophora</taxon>
        <taxon>Heterotrichea</taxon>
        <taxon>Heterotrichida</taxon>
        <taxon>Stentoridae</taxon>
        <taxon>Stentor</taxon>
    </lineage>
</organism>
<comment type="caution">
    <text evidence="2">The sequence shown here is derived from an EMBL/GenBank/DDBJ whole genome shotgun (WGS) entry which is preliminary data.</text>
</comment>
<accession>A0A1R2CVS0</accession>
<protein>
    <submittedName>
        <fullName evidence="2">Uncharacterized protein</fullName>
    </submittedName>
</protein>
<evidence type="ECO:0000313" key="3">
    <source>
        <dbReference type="Proteomes" id="UP000187209"/>
    </source>
</evidence>
<dbReference type="EMBL" id="MPUH01000375">
    <property type="protein sequence ID" value="OMJ81584.1"/>
    <property type="molecule type" value="Genomic_DNA"/>
</dbReference>
<evidence type="ECO:0000313" key="1">
    <source>
        <dbReference type="EMBL" id="OMJ81584.1"/>
    </source>
</evidence>
<sequence length="252" mass="29124">MDSEYQDFTDPISDSSFISSDIHLSNISSSLLNANNPGRLKNPLTLVLEQFIATSSLKKPKKEFLNAYIIRAIKRAFRSISNGKIPKKTCIAINVRDNIEMNIWEKLQRIFRLNVDSISKKMMPEVGPLTGGKSAREEKKEGPLSFNNAFCKEFFSDEPMRNAFQEIIQLFYCNFSPARCCERFRFYCCSEKADVIHTDECEDKWLRLKDYFSMSYFEDLDVETNQGLQTSSFEEFQSDLNLDTVSIDNLQL</sequence>
<dbReference type="AlphaFoldDB" id="A0A1R2CVS0"/>
<keyword evidence="3" id="KW-1185">Reference proteome</keyword>
<gene>
    <name evidence="1" type="ORF">SteCoe_17939</name>
    <name evidence="2" type="ORF">SteCoe_4017</name>
</gene>